<evidence type="ECO:0000256" key="10">
    <source>
        <dbReference type="ARBA" id="ARBA00029409"/>
    </source>
</evidence>
<comment type="function">
    <text evidence="10">Catalyzes the transfer of pyrophosphate from adenosine triphosphate (ATP) to 6-hydroxymethyl-7,8-dihydropterin, an enzymatic step in folate biosynthesis pathway.</text>
</comment>
<evidence type="ECO:0000313" key="14">
    <source>
        <dbReference type="EMBL" id="GAA5168984.1"/>
    </source>
</evidence>
<keyword evidence="8" id="KW-0067">ATP-binding</keyword>
<dbReference type="NCBIfam" id="TIGR01498">
    <property type="entry name" value="folK"/>
    <property type="match status" value="1"/>
</dbReference>
<dbReference type="InterPro" id="IPR035907">
    <property type="entry name" value="Hppk_sf"/>
</dbReference>
<evidence type="ECO:0000256" key="4">
    <source>
        <dbReference type="ARBA" id="ARBA00016218"/>
    </source>
</evidence>
<comment type="caution">
    <text evidence="14">The sequence shown here is derived from an EMBL/GenBank/DDBJ whole genome shotgun (WGS) entry which is preliminary data.</text>
</comment>
<evidence type="ECO:0000313" key="15">
    <source>
        <dbReference type="Proteomes" id="UP001500074"/>
    </source>
</evidence>
<keyword evidence="7" id="KW-0418">Kinase</keyword>
<evidence type="ECO:0000256" key="8">
    <source>
        <dbReference type="ARBA" id="ARBA00022840"/>
    </source>
</evidence>
<comment type="pathway">
    <text evidence="1">Cofactor biosynthesis; tetrahydrofolate biosynthesis; 2-amino-4-hydroxy-6-hydroxymethyl-7,8-dihydropteridine diphosphate from 7,8-dihydroneopterin triphosphate: step 4/4.</text>
</comment>
<dbReference type="EMBL" id="BAABKI010000002">
    <property type="protein sequence ID" value="GAA5168984.1"/>
    <property type="molecule type" value="Genomic_DNA"/>
</dbReference>
<dbReference type="CDD" id="cd00483">
    <property type="entry name" value="HPPK"/>
    <property type="match status" value="1"/>
</dbReference>
<evidence type="ECO:0000256" key="7">
    <source>
        <dbReference type="ARBA" id="ARBA00022777"/>
    </source>
</evidence>
<comment type="similarity">
    <text evidence="2">Belongs to the HPPK family.</text>
</comment>
<evidence type="ECO:0000256" key="9">
    <source>
        <dbReference type="ARBA" id="ARBA00022909"/>
    </source>
</evidence>
<dbReference type="Proteomes" id="UP001500074">
    <property type="component" value="Unassembled WGS sequence"/>
</dbReference>
<organism evidence="14 15">
    <name type="scientific">Modicisalibacter zincidurans</name>
    <dbReference type="NCBI Taxonomy" id="1178777"/>
    <lineage>
        <taxon>Bacteria</taxon>
        <taxon>Pseudomonadati</taxon>
        <taxon>Pseudomonadota</taxon>
        <taxon>Gammaproteobacteria</taxon>
        <taxon>Oceanospirillales</taxon>
        <taxon>Halomonadaceae</taxon>
        <taxon>Modicisalibacter</taxon>
    </lineage>
</organism>
<evidence type="ECO:0000256" key="1">
    <source>
        <dbReference type="ARBA" id="ARBA00005051"/>
    </source>
</evidence>
<dbReference type="PANTHER" id="PTHR43071:SF1">
    <property type="entry name" value="2-AMINO-4-HYDROXY-6-HYDROXYMETHYLDIHYDROPTERIDINE PYROPHOSPHOKINASE"/>
    <property type="match status" value="1"/>
</dbReference>
<keyword evidence="9" id="KW-0289">Folate biosynthesis</keyword>
<protein>
    <recommendedName>
        <fullName evidence="4">2-amino-4-hydroxy-6-hydroxymethyldihydropteridine pyrophosphokinase</fullName>
        <ecNumber evidence="3">2.7.6.3</ecNumber>
    </recommendedName>
    <alternativeName>
        <fullName evidence="11">6-hydroxymethyl-7,8-dihydropterin pyrophosphokinase</fullName>
    </alternativeName>
    <alternativeName>
        <fullName evidence="12">7,8-dihydro-6-hydroxymethylpterin-pyrophosphokinase</fullName>
    </alternativeName>
</protein>
<dbReference type="InterPro" id="IPR000550">
    <property type="entry name" value="Hppk"/>
</dbReference>
<feature type="domain" description="7,8-dihydro-6-hydroxymethylpterin-pyrophosphokinase" evidence="13">
    <location>
        <begin position="90"/>
        <end position="101"/>
    </location>
</feature>
<dbReference type="SUPFAM" id="SSF55083">
    <property type="entry name" value="6-hydroxymethyl-7,8-dihydropterin pyrophosphokinase, HPPK"/>
    <property type="match status" value="1"/>
</dbReference>
<gene>
    <name evidence="14" type="ORF">GCM10023342_00020</name>
</gene>
<dbReference type="Pfam" id="PF01288">
    <property type="entry name" value="HPPK"/>
    <property type="match status" value="1"/>
</dbReference>
<dbReference type="RefSeq" id="WP_031383728.1">
    <property type="nucleotide sequence ID" value="NZ_BAABKI010000002.1"/>
</dbReference>
<accession>A0ABP9QXN2</accession>
<dbReference type="PROSITE" id="PS00794">
    <property type="entry name" value="HPPK"/>
    <property type="match status" value="1"/>
</dbReference>
<dbReference type="EC" id="2.7.6.3" evidence="3"/>
<evidence type="ECO:0000256" key="3">
    <source>
        <dbReference type="ARBA" id="ARBA00013253"/>
    </source>
</evidence>
<name>A0ABP9QXN2_9GAMM</name>
<keyword evidence="5" id="KW-0808">Transferase</keyword>
<evidence type="ECO:0000256" key="6">
    <source>
        <dbReference type="ARBA" id="ARBA00022741"/>
    </source>
</evidence>
<reference evidence="15" key="1">
    <citation type="journal article" date="2019" name="Int. J. Syst. Evol. Microbiol.">
        <title>The Global Catalogue of Microorganisms (GCM) 10K type strain sequencing project: providing services to taxonomists for standard genome sequencing and annotation.</title>
        <authorList>
            <consortium name="The Broad Institute Genomics Platform"/>
            <consortium name="The Broad Institute Genome Sequencing Center for Infectious Disease"/>
            <person name="Wu L."/>
            <person name="Ma J."/>
        </authorList>
    </citation>
    <scope>NUCLEOTIDE SEQUENCE [LARGE SCALE GENOMIC DNA]</scope>
    <source>
        <strain evidence="15">JCM 18472</strain>
    </source>
</reference>
<evidence type="ECO:0000256" key="12">
    <source>
        <dbReference type="ARBA" id="ARBA00033413"/>
    </source>
</evidence>
<dbReference type="Gene3D" id="3.30.70.560">
    <property type="entry name" value="7,8-Dihydro-6-hydroxymethylpterin-pyrophosphokinase HPPK"/>
    <property type="match status" value="1"/>
</dbReference>
<keyword evidence="6" id="KW-0547">Nucleotide-binding</keyword>
<evidence type="ECO:0000256" key="5">
    <source>
        <dbReference type="ARBA" id="ARBA00022679"/>
    </source>
</evidence>
<sequence length="145" mass="16294">MQPTEHQCLISVGSNIDPQRNIERARDILARESRLIASATVIETKPVGYQDQANFLNGAFLVATPLDCASFRDYLKRVEDRLDRIRGPIKSGPRTIDLDIVAWNGRVIDASGLEEDYVRIPVDELIAKTHLTLERSEGDHAATRR</sequence>
<evidence type="ECO:0000256" key="2">
    <source>
        <dbReference type="ARBA" id="ARBA00005810"/>
    </source>
</evidence>
<evidence type="ECO:0000259" key="13">
    <source>
        <dbReference type="PROSITE" id="PS00794"/>
    </source>
</evidence>
<keyword evidence="15" id="KW-1185">Reference proteome</keyword>
<proteinExistence type="inferred from homology"/>
<evidence type="ECO:0000256" key="11">
    <source>
        <dbReference type="ARBA" id="ARBA00029766"/>
    </source>
</evidence>
<dbReference type="PANTHER" id="PTHR43071">
    <property type="entry name" value="2-AMINO-4-HYDROXY-6-HYDROXYMETHYLDIHYDROPTERIDINE PYROPHOSPHOKINASE"/>
    <property type="match status" value="1"/>
</dbReference>